<evidence type="ECO:0000259" key="14">
    <source>
        <dbReference type="Pfam" id="PF00082"/>
    </source>
</evidence>
<keyword evidence="13" id="KW-0732">Signal</keyword>
<name>A0A3N1GH18_9ACTN</name>
<feature type="active site" description="Charge relay system" evidence="10">
    <location>
        <position position="251"/>
    </location>
</feature>
<dbReference type="PRINTS" id="PR00723">
    <property type="entry name" value="SUBTILISIN"/>
</dbReference>
<proteinExistence type="inferred from homology"/>
<feature type="region of interest" description="Disordered" evidence="11">
    <location>
        <begin position="314"/>
        <end position="333"/>
    </location>
</feature>
<evidence type="ECO:0000256" key="6">
    <source>
        <dbReference type="ARBA" id="ARBA00022801"/>
    </source>
</evidence>
<organism evidence="15 16">
    <name type="scientific">Couchioplanes caeruleus</name>
    <dbReference type="NCBI Taxonomy" id="56438"/>
    <lineage>
        <taxon>Bacteria</taxon>
        <taxon>Bacillati</taxon>
        <taxon>Actinomycetota</taxon>
        <taxon>Actinomycetes</taxon>
        <taxon>Micromonosporales</taxon>
        <taxon>Micromonosporaceae</taxon>
        <taxon>Couchioplanes</taxon>
    </lineage>
</organism>
<gene>
    <name evidence="15" type="ORF">EDD30_2283</name>
</gene>
<feature type="chain" id="PRO_5039477966" evidence="13">
    <location>
        <begin position="31"/>
        <end position="369"/>
    </location>
</feature>
<dbReference type="Proteomes" id="UP000271683">
    <property type="component" value="Unassembled WGS sequence"/>
</dbReference>
<keyword evidence="5 12" id="KW-0812">Transmembrane</keyword>
<dbReference type="InterPro" id="IPR000209">
    <property type="entry name" value="Peptidase_S8/S53_dom"/>
</dbReference>
<keyword evidence="4 10" id="KW-0645">Protease</keyword>
<feature type="active site" description="Charge relay system" evidence="10">
    <location>
        <position position="63"/>
    </location>
</feature>
<dbReference type="SUPFAM" id="SSF52743">
    <property type="entry name" value="Subtilisin-like"/>
    <property type="match status" value="1"/>
</dbReference>
<feature type="active site" description="Charge relay system" evidence="10">
    <location>
        <position position="97"/>
    </location>
</feature>
<dbReference type="PROSITE" id="PS51892">
    <property type="entry name" value="SUBTILASE"/>
    <property type="match status" value="1"/>
</dbReference>
<sequence>MRAPIHRGRALAAVIASLALVCGTAAPAAAQPVRDRQWHLTALKVGKAHEVTRGASVTVAVIDSGIDAKHQDLAGAVLPGKDFFDPGGDGRVDVDGHGTAMTGIIAGRGHGEDRGILGIAPAAKILPVRVPLNMPSGGKVLADAITYAAGHGARVINMSLGSNDEALIHEAIRAAQAADIVLVASSGNRGEIEGDYPAKYPEVLAVGAVDRAGKIAKFSITGPQVDIAAPGVDIASTDIGETGYSVSYGTSHATAVVSGAAALIRARYPELSAADVVHRLTATAVDAGKPGRDDVYGHGRLDLVKALTADVPAAPPTATPSASVRPGPVEVPSASAGSRRVSPILLTSGLAAVVLILGGAVVALMLRRR</sequence>
<dbReference type="InterPro" id="IPR050131">
    <property type="entry name" value="Peptidase_S8_subtilisin-like"/>
</dbReference>
<dbReference type="NCBIfam" id="TIGR03921">
    <property type="entry name" value="T7SS_mycosin"/>
    <property type="match status" value="1"/>
</dbReference>
<dbReference type="InterPro" id="IPR023834">
    <property type="entry name" value="T7SS_pept_S8A_mycosin"/>
</dbReference>
<dbReference type="InterPro" id="IPR036852">
    <property type="entry name" value="Peptidase_S8/S53_dom_sf"/>
</dbReference>
<keyword evidence="6 10" id="KW-0378">Hydrolase</keyword>
<dbReference type="GO" id="GO:0004252">
    <property type="term" value="F:serine-type endopeptidase activity"/>
    <property type="evidence" value="ECO:0007669"/>
    <property type="project" value="UniProtKB-UniRule"/>
</dbReference>
<protein>
    <submittedName>
        <fullName evidence="15">Type VII secretion-associated serine protease mycosin</fullName>
    </submittedName>
</protein>
<evidence type="ECO:0000256" key="12">
    <source>
        <dbReference type="SAM" id="Phobius"/>
    </source>
</evidence>
<dbReference type="AlphaFoldDB" id="A0A3N1GH18"/>
<evidence type="ECO:0000256" key="4">
    <source>
        <dbReference type="ARBA" id="ARBA00022670"/>
    </source>
</evidence>
<feature type="transmembrane region" description="Helical" evidence="12">
    <location>
        <begin position="344"/>
        <end position="366"/>
    </location>
</feature>
<evidence type="ECO:0000313" key="16">
    <source>
        <dbReference type="Proteomes" id="UP000271683"/>
    </source>
</evidence>
<evidence type="ECO:0000256" key="8">
    <source>
        <dbReference type="ARBA" id="ARBA00022989"/>
    </source>
</evidence>
<evidence type="ECO:0000256" key="2">
    <source>
        <dbReference type="ARBA" id="ARBA00011073"/>
    </source>
</evidence>
<reference evidence="15 16" key="1">
    <citation type="submission" date="2018-11" db="EMBL/GenBank/DDBJ databases">
        <title>Sequencing the genomes of 1000 actinobacteria strains.</title>
        <authorList>
            <person name="Klenk H.-P."/>
        </authorList>
    </citation>
    <scope>NUCLEOTIDE SEQUENCE [LARGE SCALE GENOMIC DNA]</scope>
    <source>
        <strain evidence="15 16">DSM 43634</strain>
    </source>
</reference>
<dbReference type="EMBL" id="RJKL01000001">
    <property type="protein sequence ID" value="ROP29488.1"/>
    <property type="molecule type" value="Genomic_DNA"/>
</dbReference>
<evidence type="ECO:0000256" key="11">
    <source>
        <dbReference type="SAM" id="MobiDB-lite"/>
    </source>
</evidence>
<dbReference type="RefSeq" id="WP_084556610.1">
    <property type="nucleotide sequence ID" value="NZ_RJKL01000001.1"/>
</dbReference>
<dbReference type="PROSITE" id="PS00136">
    <property type="entry name" value="SUBTILASE_ASP"/>
    <property type="match status" value="1"/>
</dbReference>
<feature type="domain" description="Peptidase S8/S53" evidence="14">
    <location>
        <begin position="54"/>
        <end position="299"/>
    </location>
</feature>
<evidence type="ECO:0000256" key="7">
    <source>
        <dbReference type="ARBA" id="ARBA00022825"/>
    </source>
</evidence>
<comment type="caution">
    <text evidence="15">The sequence shown here is derived from an EMBL/GenBank/DDBJ whole genome shotgun (WGS) entry which is preliminary data.</text>
</comment>
<evidence type="ECO:0000256" key="5">
    <source>
        <dbReference type="ARBA" id="ARBA00022692"/>
    </source>
</evidence>
<keyword evidence="8 12" id="KW-1133">Transmembrane helix</keyword>
<dbReference type="PANTHER" id="PTHR43806:SF11">
    <property type="entry name" value="CEREVISIN-RELATED"/>
    <property type="match status" value="1"/>
</dbReference>
<feature type="signal peptide" evidence="13">
    <location>
        <begin position="1"/>
        <end position="30"/>
    </location>
</feature>
<dbReference type="OrthoDB" id="5240330at2"/>
<keyword evidence="3" id="KW-1003">Cell membrane</keyword>
<keyword evidence="7 10" id="KW-0720">Serine protease</keyword>
<dbReference type="InterPro" id="IPR023827">
    <property type="entry name" value="Peptidase_S8_Asp-AS"/>
</dbReference>
<comment type="subcellular location">
    <subcellularLocation>
        <location evidence="1">Cell membrane</location>
        <topology evidence="1">Single-pass membrane protein</topology>
    </subcellularLocation>
</comment>
<evidence type="ECO:0000313" key="15">
    <source>
        <dbReference type="EMBL" id="ROP29488.1"/>
    </source>
</evidence>
<evidence type="ECO:0000256" key="1">
    <source>
        <dbReference type="ARBA" id="ARBA00004162"/>
    </source>
</evidence>
<dbReference type="Gene3D" id="3.40.50.200">
    <property type="entry name" value="Peptidase S8/S53 domain"/>
    <property type="match status" value="1"/>
</dbReference>
<accession>A0A3N1GH18</accession>
<evidence type="ECO:0000256" key="9">
    <source>
        <dbReference type="ARBA" id="ARBA00023136"/>
    </source>
</evidence>
<keyword evidence="9 12" id="KW-0472">Membrane</keyword>
<evidence type="ECO:0000256" key="3">
    <source>
        <dbReference type="ARBA" id="ARBA00022475"/>
    </source>
</evidence>
<comment type="similarity">
    <text evidence="2 10">Belongs to the peptidase S8 family.</text>
</comment>
<dbReference type="Pfam" id="PF00082">
    <property type="entry name" value="Peptidase_S8"/>
    <property type="match status" value="1"/>
</dbReference>
<dbReference type="GO" id="GO:0005886">
    <property type="term" value="C:plasma membrane"/>
    <property type="evidence" value="ECO:0007669"/>
    <property type="project" value="UniProtKB-SubCell"/>
</dbReference>
<evidence type="ECO:0000256" key="13">
    <source>
        <dbReference type="SAM" id="SignalP"/>
    </source>
</evidence>
<dbReference type="PANTHER" id="PTHR43806">
    <property type="entry name" value="PEPTIDASE S8"/>
    <property type="match status" value="1"/>
</dbReference>
<dbReference type="GO" id="GO:0006508">
    <property type="term" value="P:proteolysis"/>
    <property type="evidence" value="ECO:0007669"/>
    <property type="project" value="UniProtKB-KW"/>
</dbReference>
<dbReference type="InterPro" id="IPR015500">
    <property type="entry name" value="Peptidase_S8_subtilisin-rel"/>
</dbReference>
<evidence type="ECO:0000256" key="10">
    <source>
        <dbReference type="PROSITE-ProRule" id="PRU01240"/>
    </source>
</evidence>